<accession>A0A7I9Y311</accession>
<name>A0A7I9Y311_9MYCO</name>
<feature type="region of interest" description="Disordered" evidence="1">
    <location>
        <begin position="1"/>
        <end position="52"/>
    </location>
</feature>
<feature type="compositionally biased region" description="Basic and acidic residues" evidence="1">
    <location>
        <begin position="32"/>
        <end position="42"/>
    </location>
</feature>
<evidence type="ECO:0000256" key="1">
    <source>
        <dbReference type="SAM" id="MobiDB-lite"/>
    </source>
</evidence>
<organism evidence="2 3">
    <name type="scientific">Mycobacterium botniense</name>
    <dbReference type="NCBI Taxonomy" id="84962"/>
    <lineage>
        <taxon>Bacteria</taxon>
        <taxon>Bacillati</taxon>
        <taxon>Actinomycetota</taxon>
        <taxon>Actinomycetes</taxon>
        <taxon>Mycobacteriales</taxon>
        <taxon>Mycobacteriaceae</taxon>
        <taxon>Mycobacterium</taxon>
    </lineage>
</organism>
<reference evidence="2 3" key="1">
    <citation type="journal article" date="2019" name="Emerg. Microbes Infect.">
        <title>Comprehensive subspecies identification of 175 nontuberculous mycobacteria species based on 7547 genomic profiles.</title>
        <authorList>
            <person name="Matsumoto Y."/>
            <person name="Kinjo T."/>
            <person name="Motooka D."/>
            <person name="Nabeya D."/>
            <person name="Jung N."/>
            <person name="Uechi K."/>
            <person name="Horii T."/>
            <person name="Iida T."/>
            <person name="Fujita J."/>
            <person name="Nakamura S."/>
        </authorList>
    </citation>
    <scope>NUCLEOTIDE SEQUENCE [LARGE SCALE GENOMIC DNA]</scope>
    <source>
        <strain evidence="2 3">JCM 17322</strain>
    </source>
</reference>
<feature type="compositionally biased region" description="Basic residues" evidence="1">
    <location>
        <begin position="43"/>
        <end position="52"/>
    </location>
</feature>
<gene>
    <name evidence="2" type="ORF">MBOT_38170</name>
</gene>
<keyword evidence="3" id="KW-1185">Reference proteome</keyword>
<dbReference type="EMBL" id="BLKW01000004">
    <property type="protein sequence ID" value="GFG76452.1"/>
    <property type="molecule type" value="Genomic_DNA"/>
</dbReference>
<dbReference type="Proteomes" id="UP000465361">
    <property type="component" value="Unassembled WGS sequence"/>
</dbReference>
<evidence type="ECO:0000313" key="3">
    <source>
        <dbReference type="Proteomes" id="UP000465361"/>
    </source>
</evidence>
<evidence type="ECO:0000313" key="2">
    <source>
        <dbReference type="EMBL" id="GFG76452.1"/>
    </source>
</evidence>
<sequence>MGAHLRQQMCAHAVDQQETHPSDSTDALGQPERIHRDGVSEQRRRRRQHITD</sequence>
<proteinExistence type="predicted"/>
<protein>
    <submittedName>
        <fullName evidence="2">Uncharacterized protein</fullName>
    </submittedName>
</protein>
<comment type="caution">
    <text evidence="2">The sequence shown here is derived from an EMBL/GenBank/DDBJ whole genome shotgun (WGS) entry which is preliminary data.</text>
</comment>
<dbReference type="AlphaFoldDB" id="A0A7I9Y311"/>